<dbReference type="GeneID" id="57483789"/>
<evidence type="ECO:0000256" key="1">
    <source>
        <dbReference type="ARBA" id="ARBA00009129"/>
    </source>
</evidence>
<feature type="compositionally biased region" description="Basic and acidic residues" evidence="2">
    <location>
        <begin position="7"/>
        <end position="20"/>
    </location>
</feature>
<dbReference type="AlphaFoldDB" id="A0A069JHP5"/>
<comment type="similarity">
    <text evidence="1">Belongs to the UPF0337 (CsbD) family.</text>
</comment>
<accession>A0A1C4EET5</accession>
<gene>
    <name evidence="5" type="ORF">CHR55_01005</name>
    <name evidence="4" type="ORF">PXH69_11460</name>
</gene>
<dbReference type="InterPro" id="IPR036629">
    <property type="entry name" value="YjbJ_sf"/>
</dbReference>
<organism evidence="5 6">
    <name type="scientific">Rhodococcus qingshengii</name>
    <dbReference type="NCBI Taxonomy" id="334542"/>
    <lineage>
        <taxon>Bacteria</taxon>
        <taxon>Bacillati</taxon>
        <taxon>Actinomycetota</taxon>
        <taxon>Actinomycetes</taxon>
        <taxon>Mycobacteriales</taxon>
        <taxon>Nocardiaceae</taxon>
        <taxon>Rhodococcus</taxon>
        <taxon>Rhodococcus erythropolis group</taxon>
    </lineage>
</organism>
<evidence type="ECO:0000313" key="6">
    <source>
        <dbReference type="Proteomes" id="UP000230886"/>
    </source>
</evidence>
<evidence type="ECO:0000259" key="3">
    <source>
        <dbReference type="Pfam" id="PF05532"/>
    </source>
</evidence>
<protein>
    <submittedName>
        <fullName evidence="5">CsbD family protein</fullName>
    </submittedName>
</protein>
<dbReference type="EMBL" id="NOVD01000001">
    <property type="protein sequence ID" value="PCK29439.1"/>
    <property type="molecule type" value="Genomic_DNA"/>
</dbReference>
<reference evidence="4" key="2">
    <citation type="submission" date="2023-02" db="EMBL/GenBank/DDBJ databases">
        <title>A novel hydrolase synthesized by Rhodococcus erythropolis HQ is responsible for the detoxification of Zearalenone.</title>
        <authorList>
            <person name="Hu J."/>
            <person name="Xu J."/>
        </authorList>
    </citation>
    <scope>NUCLEOTIDE SEQUENCE</scope>
    <source>
        <strain evidence="4">HQ</strain>
    </source>
</reference>
<dbReference type="Pfam" id="PF05532">
    <property type="entry name" value="CsbD"/>
    <property type="match status" value="1"/>
</dbReference>
<feature type="compositionally biased region" description="Basic and acidic residues" evidence="2">
    <location>
        <begin position="27"/>
        <end position="63"/>
    </location>
</feature>
<evidence type="ECO:0000313" key="5">
    <source>
        <dbReference type="EMBL" id="PCK29439.1"/>
    </source>
</evidence>
<sequence>MGIADKAQNKAEDLGGKAKEAAGSATGDRDLENEGKGDQVKSAVKDAGEKVKDAASSIKDKLT</sequence>
<proteinExistence type="inferred from homology"/>
<dbReference type="EMBL" id="JARDXE010000006">
    <property type="protein sequence ID" value="MDE8645570.1"/>
    <property type="molecule type" value="Genomic_DNA"/>
</dbReference>
<reference evidence="5 6" key="1">
    <citation type="submission" date="2017-07" db="EMBL/GenBank/DDBJ databases">
        <title>Draft sequence of Rhodococcus enclensis 23b-28.</title>
        <authorList>
            <person name="Besaury L."/>
            <person name="Sancelme M."/>
            <person name="Amato P."/>
            <person name="Lallement A."/>
            <person name="Delort A.-M."/>
        </authorList>
    </citation>
    <scope>NUCLEOTIDE SEQUENCE [LARGE SCALE GENOMIC DNA]</scope>
    <source>
        <strain evidence="5 6">23b-28</strain>
    </source>
</reference>
<dbReference type="InterPro" id="IPR008462">
    <property type="entry name" value="CsbD"/>
</dbReference>
<feature type="region of interest" description="Disordered" evidence="2">
    <location>
        <begin position="1"/>
        <end position="63"/>
    </location>
</feature>
<evidence type="ECO:0000256" key="2">
    <source>
        <dbReference type="SAM" id="MobiDB-lite"/>
    </source>
</evidence>
<dbReference type="Proteomes" id="UP000230886">
    <property type="component" value="Unassembled WGS sequence"/>
</dbReference>
<evidence type="ECO:0000313" key="4">
    <source>
        <dbReference type="EMBL" id="MDE8645570.1"/>
    </source>
</evidence>
<dbReference type="RefSeq" id="WP_003943869.1">
    <property type="nucleotide sequence ID" value="NZ_AP023172.1"/>
</dbReference>
<dbReference type="Proteomes" id="UP001217325">
    <property type="component" value="Unassembled WGS sequence"/>
</dbReference>
<name>A0A069JHP5_RHOSG</name>
<accession>A0A069JHP5</accession>
<feature type="domain" description="CsbD-like" evidence="3">
    <location>
        <begin position="5"/>
        <end position="56"/>
    </location>
</feature>
<dbReference type="Gene3D" id="1.10.1470.10">
    <property type="entry name" value="YjbJ"/>
    <property type="match status" value="1"/>
</dbReference>
<comment type="caution">
    <text evidence="5">The sequence shown here is derived from an EMBL/GenBank/DDBJ whole genome shotgun (WGS) entry which is preliminary data.</text>
</comment>
<dbReference type="SUPFAM" id="SSF69047">
    <property type="entry name" value="Hypothetical protein YjbJ"/>
    <property type="match status" value="1"/>
</dbReference>